<sequence>MGLWRLCRPGRKCRVCENRMGAYQSPYRITIHRIDSNSESGLVRLSSITTMVFAFRIKPLRRLHLLFFFFSCGYPSGYSPTLFHHKQITKTMVITRFIHVEILLMRDFIVSLEHGTTTEVYGYWSGSDGKVLTNVPQRAMEGEKVVVMYFIRLLCQHAEVVARG</sequence>
<keyword evidence="2" id="KW-1185">Reference proteome</keyword>
<evidence type="ECO:0000313" key="1">
    <source>
        <dbReference type="EMBL" id="KAJ3999896.1"/>
    </source>
</evidence>
<evidence type="ECO:0000313" key="2">
    <source>
        <dbReference type="Proteomes" id="UP001163828"/>
    </source>
</evidence>
<name>A0ABQ8QN11_9AGAR</name>
<proteinExistence type="predicted"/>
<dbReference type="EMBL" id="MU790530">
    <property type="protein sequence ID" value="KAJ3999896.1"/>
    <property type="molecule type" value="Genomic_DNA"/>
</dbReference>
<comment type="caution">
    <text evidence="1">The sequence shown here is derived from an EMBL/GenBank/DDBJ whole genome shotgun (WGS) entry which is preliminary data.</text>
</comment>
<dbReference type="Proteomes" id="UP001163828">
    <property type="component" value="Unassembled WGS sequence"/>
</dbReference>
<protein>
    <submittedName>
        <fullName evidence="1">Uncharacterized protein</fullName>
    </submittedName>
</protein>
<reference evidence="1" key="1">
    <citation type="submission" date="2022-08" db="EMBL/GenBank/DDBJ databases">
        <authorList>
            <consortium name="DOE Joint Genome Institute"/>
            <person name="Min B."/>
            <person name="Riley R."/>
            <person name="Sierra-Patev S."/>
            <person name="Naranjo-Ortiz M."/>
            <person name="Looney B."/>
            <person name="Konkel Z."/>
            <person name="Slot J.C."/>
            <person name="Sakamoto Y."/>
            <person name="Steenwyk J.L."/>
            <person name="Rokas A."/>
            <person name="Carro J."/>
            <person name="Camarero S."/>
            <person name="Ferreira P."/>
            <person name="Molpeceres G."/>
            <person name="Ruiz-Duenas F.J."/>
            <person name="Serrano A."/>
            <person name="Henrissat B."/>
            <person name="Drula E."/>
            <person name="Hughes K.W."/>
            <person name="Mata J.L."/>
            <person name="Ishikawa N.K."/>
            <person name="Vargas-Isla R."/>
            <person name="Ushijima S."/>
            <person name="Smith C.A."/>
            <person name="Ahrendt S."/>
            <person name="Andreopoulos W."/>
            <person name="He G."/>
            <person name="Labutti K."/>
            <person name="Lipzen A."/>
            <person name="Ng V."/>
            <person name="Sandor L."/>
            <person name="Barry K."/>
            <person name="Martinez A.T."/>
            <person name="Xiao Y."/>
            <person name="Gibbons J.G."/>
            <person name="Terashima K."/>
            <person name="Hibbett D.S."/>
            <person name="Grigoriev I.V."/>
        </authorList>
    </citation>
    <scope>NUCLEOTIDE SEQUENCE</scope>
    <source>
        <strain evidence="1">TFB10827</strain>
    </source>
</reference>
<accession>A0ABQ8QN11</accession>
<gene>
    <name evidence="1" type="ORF">F5050DRAFT_771912</name>
</gene>
<organism evidence="1 2">
    <name type="scientific">Lentinula boryana</name>
    <dbReference type="NCBI Taxonomy" id="40481"/>
    <lineage>
        <taxon>Eukaryota</taxon>
        <taxon>Fungi</taxon>
        <taxon>Dikarya</taxon>
        <taxon>Basidiomycota</taxon>
        <taxon>Agaricomycotina</taxon>
        <taxon>Agaricomycetes</taxon>
        <taxon>Agaricomycetidae</taxon>
        <taxon>Agaricales</taxon>
        <taxon>Marasmiineae</taxon>
        <taxon>Omphalotaceae</taxon>
        <taxon>Lentinula</taxon>
    </lineage>
</organism>